<dbReference type="PIRSF" id="PIRSF004486">
    <property type="entry name" value="MraW"/>
    <property type="match status" value="1"/>
</dbReference>
<dbReference type="InterPro" id="IPR023397">
    <property type="entry name" value="SAM-dep_MeTrfase_MraW_recog"/>
</dbReference>
<dbReference type="Gene3D" id="1.10.150.170">
    <property type="entry name" value="Putative methyltransferase TM0872, insert domain"/>
    <property type="match status" value="1"/>
</dbReference>
<feature type="binding site" evidence="6">
    <location>
        <position position="108"/>
    </location>
    <ligand>
        <name>S-adenosyl-L-methionine</name>
        <dbReference type="ChEBI" id="CHEBI:59789"/>
    </ligand>
</feature>
<evidence type="ECO:0000256" key="2">
    <source>
        <dbReference type="ARBA" id="ARBA00022552"/>
    </source>
</evidence>
<evidence type="ECO:0000256" key="1">
    <source>
        <dbReference type="ARBA" id="ARBA00010396"/>
    </source>
</evidence>
<dbReference type="NCBIfam" id="TIGR00006">
    <property type="entry name" value="16S rRNA (cytosine(1402)-N(4))-methyltransferase RsmH"/>
    <property type="match status" value="1"/>
</dbReference>
<dbReference type="EMBL" id="DRBC01000232">
    <property type="protein sequence ID" value="HDN84878.1"/>
    <property type="molecule type" value="Genomic_DNA"/>
</dbReference>
<keyword evidence="6" id="KW-0963">Cytoplasm</keyword>
<evidence type="ECO:0000256" key="3">
    <source>
        <dbReference type="ARBA" id="ARBA00022603"/>
    </source>
</evidence>
<evidence type="ECO:0000256" key="4">
    <source>
        <dbReference type="ARBA" id="ARBA00022679"/>
    </source>
</evidence>
<dbReference type="SUPFAM" id="SSF53335">
    <property type="entry name" value="S-adenosyl-L-methionine-dependent methyltransferases"/>
    <property type="match status" value="1"/>
</dbReference>
<comment type="similarity">
    <text evidence="1 6">Belongs to the methyltransferase superfamily. RsmH family.</text>
</comment>
<organism evidence="7">
    <name type="scientific">Aerophobetes bacterium</name>
    <dbReference type="NCBI Taxonomy" id="2030807"/>
    <lineage>
        <taxon>Bacteria</taxon>
        <taxon>Candidatus Aerophobota</taxon>
    </lineage>
</organism>
<dbReference type="HAMAP" id="MF_01007">
    <property type="entry name" value="16SrRNA_methyltr_H"/>
    <property type="match status" value="1"/>
</dbReference>
<feature type="binding site" evidence="6">
    <location>
        <position position="80"/>
    </location>
    <ligand>
        <name>S-adenosyl-L-methionine</name>
        <dbReference type="ChEBI" id="CHEBI:59789"/>
    </ligand>
</feature>
<dbReference type="Pfam" id="PF01795">
    <property type="entry name" value="Methyltransf_5"/>
    <property type="match status" value="1"/>
</dbReference>
<dbReference type="GO" id="GO:0071424">
    <property type="term" value="F:rRNA (cytosine-N4-)-methyltransferase activity"/>
    <property type="evidence" value="ECO:0007669"/>
    <property type="project" value="UniProtKB-UniRule"/>
</dbReference>
<accession>A0A7V0N121</accession>
<comment type="function">
    <text evidence="6">Specifically methylates the N4 position of cytidine in position 1402 (C1402) of 16S rRNA.</text>
</comment>
<dbReference type="InterPro" id="IPR029063">
    <property type="entry name" value="SAM-dependent_MTases_sf"/>
</dbReference>
<dbReference type="CDD" id="cd02440">
    <property type="entry name" value="AdoMet_MTases"/>
    <property type="match status" value="1"/>
</dbReference>
<sequence>MVSLHTPVMVEEVLYYLSPRKGGVYVDCTLGTGGHALAILEKTEGKVKLIGIDWDEEAIKVASQRLKNYRERVRLVRANFARVEQVVKEQGFQKVDGFLYDLGISTLQLDDFKRGFSFRKVAPLDMRMDTQQSITAEYLVNNLPQRELENILWEFGEERWARRIAEFIVKEREKHSISTTRELIDVLRKAIPAKFRRGKRIHFATRVFQALRIAVNRELDNLKMGLKVAVDLLSPGGRICVISYHSLEDRIVKREFKKVEGKELLLLTSRVVRPSREEIRANPRSRSAKLRAAQRL</sequence>
<comment type="catalytic activity">
    <reaction evidence="6">
        <text>cytidine(1402) in 16S rRNA + S-adenosyl-L-methionine = N(4)-methylcytidine(1402) in 16S rRNA + S-adenosyl-L-homocysteine + H(+)</text>
        <dbReference type="Rhea" id="RHEA:42928"/>
        <dbReference type="Rhea" id="RHEA-COMP:10286"/>
        <dbReference type="Rhea" id="RHEA-COMP:10287"/>
        <dbReference type="ChEBI" id="CHEBI:15378"/>
        <dbReference type="ChEBI" id="CHEBI:57856"/>
        <dbReference type="ChEBI" id="CHEBI:59789"/>
        <dbReference type="ChEBI" id="CHEBI:74506"/>
        <dbReference type="ChEBI" id="CHEBI:82748"/>
        <dbReference type="EC" id="2.1.1.199"/>
    </reaction>
</comment>
<comment type="subcellular location">
    <subcellularLocation>
        <location evidence="6">Cytoplasm</location>
    </subcellularLocation>
</comment>
<keyword evidence="4 6" id="KW-0808">Transferase</keyword>
<name>A0A7V0N121_UNCAE</name>
<dbReference type="PANTHER" id="PTHR11265">
    <property type="entry name" value="S-ADENOSYL-METHYLTRANSFERASE MRAW"/>
    <property type="match status" value="1"/>
</dbReference>
<feature type="binding site" evidence="6">
    <location>
        <begin position="33"/>
        <end position="35"/>
    </location>
    <ligand>
        <name>S-adenosyl-L-methionine</name>
        <dbReference type="ChEBI" id="CHEBI:59789"/>
    </ligand>
</feature>
<dbReference type="AlphaFoldDB" id="A0A7V0N121"/>
<comment type="caution">
    <text evidence="7">The sequence shown here is derived from an EMBL/GenBank/DDBJ whole genome shotgun (WGS) entry which is preliminary data.</text>
</comment>
<dbReference type="Gene3D" id="3.40.50.150">
    <property type="entry name" value="Vaccinia Virus protein VP39"/>
    <property type="match status" value="1"/>
</dbReference>
<evidence type="ECO:0000256" key="5">
    <source>
        <dbReference type="ARBA" id="ARBA00022691"/>
    </source>
</evidence>
<reference evidence="7" key="1">
    <citation type="journal article" date="2020" name="mSystems">
        <title>Genome- and Community-Level Interaction Insights into Carbon Utilization and Element Cycling Functions of Hydrothermarchaeota in Hydrothermal Sediment.</title>
        <authorList>
            <person name="Zhou Z."/>
            <person name="Liu Y."/>
            <person name="Xu W."/>
            <person name="Pan J."/>
            <person name="Luo Z.H."/>
            <person name="Li M."/>
        </authorList>
    </citation>
    <scope>NUCLEOTIDE SEQUENCE [LARGE SCALE GENOMIC DNA]</scope>
    <source>
        <strain evidence="7">HyVt-219</strain>
    </source>
</reference>
<evidence type="ECO:0000313" key="7">
    <source>
        <dbReference type="EMBL" id="HDN84878.1"/>
    </source>
</evidence>
<evidence type="ECO:0000256" key="6">
    <source>
        <dbReference type="HAMAP-Rule" id="MF_01007"/>
    </source>
</evidence>
<keyword evidence="5 6" id="KW-0949">S-adenosyl-L-methionine</keyword>
<proteinExistence type="inferred from homology"/>
<dbReference type="EC" id="2.1.1.199" evidence="6"/>
<gene>
    <name evidence="6 7" type="primary">rsmH</name>
    <name evidence="7" type="ORF">ENG47_03870</name>
</gene>
<keyword evidence="2 6" id="KW-0698">rRNA processing</keyword>
<dbReference type="GO" id="GO:0070475">
    <property type="term" value="P:rRNA base methylation"/>
    <property type="evidence" value="ECO:0007669"/>
    <property type="project" value="UniProtKB-UniRule"/>
</dbReference>
<feature type="binding site" evidence="6">
    <location>
        <position position="101"/>
    </location>
    <ligand>
        <name>S-adenosyl-L-methionine</name>
        <dbReference type="ChEBI" id="CHEBI:59789"/>
    </ligand>
</feature>
<feature type="binding site" evidence="6">
    <location>
        <position position="53"/>
    </location>
    <ligand>
        <name>S-adenosyl-L-methionine</name>
        <dbReference type="ChEBI" id="CHEBI:59789"/>
    </ligand>
</feature>
<dbReference type="Proteomes" id="UP000885660">
    <property type="component" value="Unassembled WGS sequence"/>
</dbReference>
<dbReference type="GO" id="GO:0005737">
    <property type="term" value="C:cytoplasm"/>
    <property type="evidence" value="ECO:0007669"/>
    <property type="project" value="UniProtKB-SubCell"/>
</dbReference>
<protein>
    <recommendedName>
        <fullName evidence="6">Ribosomal RNA small subunit methyltransferase H</fullName>
        <ecNumber evidence="6">2.1.1.199</ecNumber>
    </recommendedName>
    <alternativeName>
        <fullName evidence="6">16S rRNA m(4)C1402 methyltransferase</fullName>
    </alternativeName>
    <alternativeName>
        <fullName evidence="6">rRNA (cytosine-N(4)-)-methyltransferase RsmH</fullName>
    </alternativeName>
</protein>
<dbReference type="InterPro" id="IPR002903">
    <property type="entry name" value="RsmH"/>
</dbReference>
<dbReference type="SUPFAM" id="SSF81799">
    <property type="entry name" value="Putative methyltransferase TM0872, insert domain"/>
    <property type="match status" value="1"/>
</dbReference>
<dbReference type="PANTHER" id="PTHR11265:SF0">
    <property type="entry name" value="12S RRNA N4-METHYLCYTIDINE METHYLTRANSFERASE"/>
    <property type="match status" value="1"/>
</dbReference>
<keyword evidence="3 6" id="KW-0489">Methyltransferase</keyword>